<dbReference type="AlphaFoldDB" id="A0A1N7DRF9"/>
<dbReference type="Proteomes" id="UP000186004">
    <property type="component" value="Unassembled WGS sequence"/>
</dbReference>
<dbReference type="GO" id="GO:0004252">
    <property type="term" value="F:serine-type endopeptidase activity"/>
    <property type="evidence" value="ECO:0007669"/>
    <property type="project" value="UniProtKB-UniRule"/>
</dbReference>
<reference evidence="10 11" key="1">
    <citation type="submission" date="2017-01" db="EMBL/GenBank/DDBJ databases">
        <authorList>
            <person name="Mah S.A."/>
            <person name="Swanson W.J."/>
            <person name="Moy G.W."/>
            <person name="Vacquier V.D."/>
        </authorList>
    </citation>
    <scope>NUCLEOTIDE SEQUENCE [LARGE SCALE GENOMIC DNA]</scope>
    <source>
        <strain evidence="10 11">DSM 45758</strain>
    </source>
</reference>
<sequence>MHWSPRWLAAGAVGALVVGLAAPASADPPARPAGPSPAPPAPGAAPARITLITGDQVELAQAAPGRVAATVHPGPGRERITFQTVSADGGLRVLPSDVVPYVSAGVLDADLFDVEELVAQGYGDAAQGSLPLIVRYQEPAAGRVRPLAGAAAARPLESINGAALRVGKGELDELWNTLRSTPAGRTTAGGAVRLGAGIARVWLDGRVHPALEHSVPQIGAPAAWAAGRDGNGVEVAVLDTGVDATHPDLAGRIAEARDFTGGGSTRDGHGHGTHVAATIAGSGAASDGLRKGVAPGAKLLVGKVLDDSGSGYDSGIIEGMEWAAHSGAKVVSMSLGGGPTDGTDPMSQAVNDLTAETGTLFVVAAGNEGAAQSVGSPGAATSALTVGAVDRNDDLADFSSRGPRVGDNGLKPEITAPGVDIVAARAAGTSMGTPVGDAYTTASGTSMGTPHVAGAAAILAQEHPDWTAGKLKDALVSTAKNNPELTVFEQGGGRVDVARALGQRVYGSATADFGRVSTGGPVVERTVTYTNGTSAPQTLRLALELRNLDGGVAETDGVSVGASEVTVPAGGSVPVALHADPAKLDRGLHSGWLVATGADGVAVRTAVGLTLAGPLHTVTLRALDMTGKPGLAPVLTLFGEHPESDYLGWIAGELQVQVEEGPYLVEALIEHGAPLDEQLTLVTDPELTVDRDLTVVLDPRKGTPVRIETPKPTEQYAGISFYEHRIFGNGRQIDHGTMTFSTVQQVNVTPTKPVRQGEFEFSSRWQLVAPMVDAEFSKVSGPLDINLLGQSPAPSGRRKLPVVWGGGGTPAELTRARGAAVVVEGSLDRSEDEQIAAAAAAGAASVFIVRPADFSAWTVWSPTGDRLPIPSMVVAHDDGQKLIAAAKTGRMMVDLTLTVDSPYLYDVWQVSKGRIPEEIVHKVTAANTAEVTAHYGDTGGFDWATEQRFGWRPWQEYSWNDDKRMVRTGTTRQEFVSSGDSWWQQRVLHKLQSNWGPLLGGLTEQPRRYAADDKIATSWYAPVVRPAVPAGGPVPTRTGDELDLRVLEFVDADGHYSPAGAGEEQDTVQARLSRDGEQIADLSGGWAPVATTPGPARYRLDVTTERSSDEWVRATRTETAWQFTSARPAGDAAQPLPLLQVDYDVPADLHGEVPGGKAHNLGLTLRQPVGVAEPAGTTLRVEVSFDGGHSWRPASVKGSGTRFTATVPAGRGTVSLRVHAGDRTGNTVDQTVIDAYGLR</sequence>
<dbReference type="PRINTS" id="PR00723">
    <property type="entry name" value="SUBTILISIN"/>
</dbReference>
<evidence type="ECO:0000259" key="9">
    <source>
        <dbReference type="Pfam" id="PF00082"/>
    </source>
</evidence>
<keyword evidence="2 6" id="KW-0645">Protease</keyword>
<dbReference type="Pfam" id="PF00082">
    <property type="entry name" value="Peptidase_S8"/>
    <property type="match status" value="1"/>
</dbReference>
<dbReference type="InterPro" id="IPR023827">
    <property type="entry name" value="Peptidase_S8_Asp-AS"/>
</dbReference>
<dbReference type="InterPro" id="IPR036852">
    <property type="entry name" value="Peptidase_S8/S53_dom_sf"/>
</dbReference>
<dbReference type="RefSeq" id="WP_076472952.1">
    <property type="nucleotide sequence ID" value="NZ_FTNF01000018.1"/>
</dbReference>
<dbReference type="InterPro" id="IPR014756">
    <property type="entry name" value="Ig_E-set"/>
</dbReference>
<feature type="signal peptide" evidence="8">
    <location>
        <begin position="1"/>
        <end position="26"/>
    </location>
</feature>
<evidence type="ECO:0000256" key="8">
    <source>
        <dbReference type="SAM" id="SignalP"/>
    </source>
</evidence>
<evidence type="ECO:0000256" key="7">
    <source>
        <dbReference type="SAM" id="MobiDB-lite"/>
    </source>
</evidence>
<dbReference type="STRING" id="1198245.SAMN05444858_11810"/>
<feature type="active site" description="Charge relay system" evidence="5 6">
    <location>
        <position position="446"/>
    </location>
</feature>
<evidence type="ECO:0000313" key="11">
    <source>
        <dbReference type="Proteomes" id="UP000186004"/>
    </source>
</evidence>
<evidence type="ECO:0000313" key="10">
    <source>
        <dbReference type="EMBL" id="SIR78379.1"/>
    </source>
</evidence>
<dbReference type="Gene3D" id="3.40.50.200">
    <property type="entry name" value="Peptidase S8/S53 domain"/>
    <property type="match status" value="1"/>
</dbReference>
<dbReference type="PANTHER" id="PTHR43806">
    <property type="entry name" value="PEPTIDASE S8"/>
    <property type="match status" value="1"/>
</dbReference>
<feature type="region of interest" description="Disordered" evidence="7">
    <location>
        <begin position="24"/>
        <end position="46"/>
    </location>
</feature>
<dbReference type="Gene3D" id="3.50.30.30">
    <property type="match status" value="1"/>
</dbReference>
<dbReference type="InterPro" id="IPR050131">
    <property type="entry name" value="Peptidase_S8_subtilisin-like"/>
</dbReference>
<evidence type="ECO:0000256" key="6">
    <source>
        <dbReference type="PROSITE-ProRule" id="PRU01240"/>
    </source>
</evidence>
<dbReference type="Gene3D" id="2.60.40.650">
    <property type="match status" value="1"/>
</dbReference>
<evidence type="ECO:0000256" key="2">
    <source>
        <dbReference type="ARBA" id="ARBA00022670"/>
    </source>
</evidence>
<dbReference type="PANTHER" id="PTHR43806:SF65">
    <property type="entry name" value="SERINE PROTEASE APRX"/>
    <property type="match status" value="1"/>
</dbReference>
<feature type="active site" description="Charge relay system" evidence="5 6">
    <location>
        <position position="239"/>
    </location>
</feature>
<dbReference type="InterPro" id="IPR000209">
    <property type="entry name" value="Peptidase_S8/S53_dom"/>
</dbReference>
<feature type="active site" description="Charge relay system" evidence="5 6">
    <location>
        <position position="271"/>
    </location>
</feature>
<evidence type="ECO:0000256" key="4">
    <source>
        <dbReference type="ARBA" id="ARBA00022825"/>
    </source>
</evidence>
<dbReference type="InterPro" id="IPR017296">
    <property type="entry name" value="Peptidase_S8A_SAM-P45"/>
</dbReference>
<evidence type="ECO:0000256" key="5">
    <source>
        <dbReference type="PIRSR" id="PIRSR615500-1"/>
    </source>
</evidence>
<protein>
    <submittedName>
        <fullName evidence="10">Subtilase family protein</fullName>
    </submittedName>
</protein>
<dbReference type="GO" id="GO:0006508">
    <property type="term" value="P:proteolysis"/>
    <property type="evidence" value="ECO:0007669"/>
    <property type="project" value="UniProtKB-KW"/>
</dbReference>
<feature type="chain" id="PRO_5012252868" evidence="8">
    <location>
        <begin position="27"/>
        <end position="1239"/>
    </location>
</feature>
<gene>
    <name evidence="10" type="ORF">SAMN05444858_11810</name>
</gene>
<feature type="compositionally biased region" description="Pro residues" evidence="7">
    <location>
        <begin position="29"/>
        <end position="43"/>
    </location>
</feature>
<evidence type="ECO:0000256" key="1">
    <source>
        <dbReference type="ARBA" id="ARBA00011073"/>
    </source>
</evidence>
<dbReference type="SUPFAM" id="SSF52743">
    <property type="entry name" value="Subtilisin-like"/>
    <property type="match status" value="1"/>
</dbReference>
<dbReference type="SUPFAM" id="SSF81296">
    <property type="entry name" value="E set domains"/>
    <property type="match status" value="1"/>
</dbReference>
<comment type="similarity">
    <text evidence="1 6">Belongs to the peptidase S8 family.</text>
</comment>
<dbReference type="OrthoDB" id="5167143at2"/>
<feature type="domain" description="Peptidase S8/S53" evidence="9">
    <location>
        <begin position="230"/>
        <end position="491"/>
    </location>
</feature>
<keyword evidence="3 6" id="KW-0378">Hydrolase</keyword>
<dbReference type="PIRSF" id="PIRSF037852">
    <property type="entry name" value="Subtilisin_rel_SAV5721"/>
    <property type="match status" value="1"/>
</dbReference>
<name>A0A1N7DRF9_9ACTN</name>
<dbReference type="InterPro" id="IPR015500">
    <property type="entry name" value="Peptidase_S8_subtilisin-rel"/>
</dbReference>
<accession>A0A1N7DRF9</accession>
<keyword evidence="4 6" id="KW-0720">Serine protease</keyword>
<evidence type="ECO:0000256" key="3">
    <source>
        <dbReference type="ARBA" id="ARBA00022801"/>
    </source>
</evidence>
<organism evidence="10 11">
    <name type="scientific">Micromonospora avicenniae</name>
    <dbReference type="NCBI Taxonomy" id="1198245"/>
    <lineage>
        <taxon>Bacteria</taxon>
        <taxon>Bacillati</taxon>
        <taxon>Actinomycetota</taxon>
        <taxon>Actinomycetes</taxon>
        <taxon>Micromonosporales</taxon>
        <taxon>Micromonosporaceae</taxon>
        <taxon>Micromonospora</taxon>
    </lineage>
</organism>
<keyword evidence="8" id="KW-0732">Signal</keyword>
<keyword evidence="11" id="KW-1185">Reference proteome</keyword>
<dbReference type="EMBL" id="FTNF01000018">
    <property type="protein sequence ID" value="SIR78379.1"/>
    <property type="molecule type" value="Genomic_DNA"/>
</dbReference>
<dbReference type="PROSITE" id="PS00136">
    <property type="entry name" value="SUBTILASE_ASP"/>
    <property type="match status" value="1"/>
</dbReference>
<proteinExistence type="inferred from homology"/>
<dbReference type="PROSITE" id="PS51892">
    <property type="entry name" value="SUBTILASE"/>
    <property type="match status" value="1"/>
</dbReference>